<evidence type="ECO:0000313" key="2">
    <source>
        <dbReference type="EMBL" id="KXJ94901.1"/>
    </source>
</evidence>
<proteinExistence type="predicted"/>
<dbReference type="OrthoDB" id="5345753at2759"/>
<organism evidence="2 3">
    <name type="scientific">Microdochium bolleyi</name>
    <dbReference type="NCBI Taxonomy" id="196109"/>
    <lineage>
        <taxon>Eukaryota</taxon>
        <taxon>Fungi</taxon>
        <taxon>Dikarya</taxon>
        <taxon>Ascomycota</taxon>
        <taxon>Pezizomycotina</taxon>
        <taxon>Sordariomycetes</taxon>
        <taxon>Xylariomycetidae</taxon>
        <taxon>Xylariales</taxon>
        <taxon>Microdochiaceae</taxon>
        <taxon>Microdochium</taxon>
    </lineage>
</organism>
<protein>
    <submittedName>
        <fullName evidence="2">Uncharacterized protein</fullName>
    </submittedName>
</protein>
<keyword evidence="1" id="KW-0732">Signal</keyword>
<keyword evidence="3" id="KW-1185">Reference proteome</keyword>
<feature type="chain" id="PRO_5007293651" evidence="1">
    <location>
        <begin position="18"/>
        <end position="455"/>
    </location>
</feature>
<evidence type="ECO:0000256" key="1">
    <source>
        <dbReference type="SAM" id="SignalP"/>
    </source>
</evidence>
<gene>
    <name evidence="2" type="ORF">Micbo1qcDRAFT_232274</name>
</gene>
<sequence length="455" mass="48643">MFFSQLVPFLLLSLAEASPLRSRQTVDCAPDSTTGLKAECWESLGVDKYIQDWMTANGTAANCASLGFAQCYLQFNGLTTLTCDLITSSTCPPPSSTVEYSSDQHFYVLWNIYAVYQFFNQYSAALSNGVGLASQTVGKIVSTVAPPVEANEEASALMGVLGSTLGIVSTFAGVIPGGGGTAVNLIAGGITQALALSKEVPDALLKQPANARFVQLGDISASLAKLVSDYQLNLLEAVSKIQRSDATFRAACSKGGFSQRITTSLTIQSNELYRQLQLFVLSAALKANGIVAAKSPGVNALDFAKETSEISCTALEAGGNCNQWWVDGADTYSFHNPGDTANTQIPLLKAIVDEGWAPLDQVFKVEACAGKTTTFDPATLGPACIATHGSCEWNYQDTLAKTRAEKQFKNCDNDPNWGTLCSSFEERILIPESYLGPILKKDKNGFSQFCKKHLS</sequence>
<dbReference type="AlphaFoldDB" id="A0A136JCK9"/>
<dbReference type="EMBL" id="KQ964247">
    <property type="protein sequence ID" value="KXJ94901.1"/>
    <property type="molecule type" value="Genomic_DNA"/>
</dbReference>
<accession>A0A136JCK9</accession>
<name>A0A136JCK9_9PEZI</name>
<dbReference type="Proteomes" id="UP000070501">
    <property type="component" value="Unassembled WGS sequence"/>
</dbReference>
<dbReference type="InParanoid" id="A0A136JCK9"/>
<feature type="signal peptide" evidence="1">
    <location>
        <begin position="1"/>
        <end position="17"/>
    </location>
</feature>
<evidence type="ECO:0000313" key="3">
    <source>
        <dbReference type="Proteomes" id="UP000070501"/>
    </source>
</evidence>
<reference evidence="3" key="1">
    <citation type="submission" date="2016-02" db="EMBL/GenBank/DDBJ databases">
        <title>Draft genome sequence of Microdochium bolleyi, a fungal endophyte of beachgrass.</title>
        <authorList>
            <consortium name="DOE Joint Genome Institute"/>
            <person name="David A.S."/>
            <person name="May G."/>
            <person name="Haridas S."/>
            <person name="Lim J."/>
            <person name="Wang M."/>
            <person name="Labutti K."/>
            <person name="Lipzen A."/>
            <person name="Barry K."/>
            <person name="Grigoriev I.V."/>
        </authorList>
    </citation>
    <scope>NUCLEOTIDE SEQUENCE [LARGE SCALE GENOMIC DNA]</scope>
    <source>
        <strain evidence="3">J235TASD1</strain>
    </source>
</reference>